<gene>
    <name evidence="1" type="ORF">GALMADRAFT_596137</name>
</gene>
<keyword evidence="2" id="KW-1185">Reference proteome</keyword>
<name>A0A067T4Q4_GALM3</name>
<dbReference type="Proteomes" id="UP000027222">
    <property type="component" value="Unassembled WGS sequence"/>
</dbReference>
<dbReference type="EMBL" id="KL142384">
    <property type="protein sequence ID" value="KDR73968.1"/>
    <property type="molecule type" value="Genomic_DNA"/>
</dbReference>
<sequence length="149" mass="16987">MIFFDWQHSVLAEHVASELEGAAKLGTVVIGINLIIQHVDVAVKWWGDMDTELEAIEAKIARLESQDLSVLYLPYRLFNNAAQGLGQIWSSNSSFNMENRPSDQQMDVGSIRASIKIIKSSIKQRKEDFREYKNEVKNLQVRYPPALTH</sequence>
<evidence type="ECO:0000313" key="1">
    <source>
        <dbReference type="EMBL" id="KDR73968.1"/>
    </source>
</evidence>
<protein>
    <submittedName>
        <fullName evidence="1">Uncharacterized protein</fullName>
    </submittedName>
</protein>
<dbReference type="AlphaFoldDB" id="A0A067T4Q4"/>
<organism evidence="1 2">
    <name type="scientific">Galerina marginata (strain CBS 339.88)</name>
    <dbReference type="NCBI Taxonomy" id="685588"/>
    <lineage>
        <taxon>Eukaryota</taxon>
        <taxon>Fungi</taxon>
        <taxon>Dikarya</taxon>
        <taxon>Basidiomycota</taxon>
        <taxon>Agaricomycotina</taxon>
        <taxon>Agaricomycetes</taxon>
        <taxon>Agaricomycetidae</taxon>
        <taxon>Agaricales</taxon>
        <taxon>Agaricineae</taxon>
        <taxon>Strophariaceae</taxon>
        <taxon>Galerina</taxon>
    </lineage>
</organism>
<evidence type="ECO:0000313" key="2">
    <source>
        <dbReference type="Proteomes" id="UP000027222"/>
    </source>
</evidence>
<accession>A0A067T4Q4</accession>
<proteinExistence type="predicted"/>
<reference evidence="2" key="1">
    <citation type="journal article" date="2014" name="Proc. Natl. Acad. Sci. U.S.A.">
        <title>Extensive sampling of basidiomycete genomes demonstrates inadequacy of the white-rot/brown-rot paradigm for wood decay fungi.</title>
        <authorList>
            <person name="Riley R."/>
            <person name="Salamov A.A."/>
            <person name="Brown D.W."/>
            <person name="Nagy L.G."/>
            <person name="Floudas D."/>
            <person name="Held B.W."/>
            <person name="Levasseur A."/>
            <person name="Lombard V."/>
            <person name="Morin E."/>
            <person name="Otillar R."/>
            <person name="Lindquist E.A."/>
            <person name="Sun H."/>
            <person name="LaButti K.M."/>
            <person name="Schmutz J."/>
            <person name="Jabbour D."/>
            <person name="Luo H."/>
            <person name="Baker S.E."/>
            <person name="Pisabarro A.G."/>
            <person name="Walton J.D."/>
            <person name="Blanchette R.A."/>
            <person name="Henrissat B."/>
            <person name="Martin F."/>
            <person name="Cullen D."/>
            <person name="Hibbett D.S."/>
            <person name="Grigoriev I.V."/>
        </authorList>
    </citation>
    <scope>NUCLEOTIDE SEQUENCE [LARGE SCALE GENOMIC DNA]</scope>
    <source>
        <strain evidence="2">CBS 339.88</strain>
    </source>
</reference>
<dbReference type="HOGENOM" id="CLU_1749781_0_0_1"/>